<evidence type="ECO:0000313" key="5">
    <source>
        <dbReference type="Proteomes" id="UP000297716"/>
    </source>
</evidence>
<dbReference type="EMBL" id="SKBN01000037">
    <property type="protein sequence ID" value="TGJ85900.1"/>
    <property type="molecule type" value="Genomic_DNA"/>
</dbReference>
<evidence type="ECO:0000256" key="3">
    <source>
        <dbReference type="SAM" id="SignalP"/>
    </source>
</evidence>
<keyword evidence="2" id="KW-0812">Transmembrane</keyword>
<evidence type="ECO:0000256" key="2">
    <source>
        <dbReference type="SAM" id="Phobius"/>
    </source>
</evidence>
<feature type="chain" id="PRO_5021356257" evidence="3">
    <location>
        <begin position="18"/>
        <end position="179"/>
    </location>
</feature>
<feature type="compositionally biased region" description="Polar residues" evidence="1">
    <location>
        <begin position="137"/>
        <end position="151"/>
    </location>
</feature>
<evidence type="ECO:0000256" key="1">
    <source>
        <dbReference type="SAM" id="MobiDB-lite"/>
    </source>
</evidence>
<sequence>MAMKKVAILALAGTAFAQMGGMSGDMSGSSTPSSTPSADGSSDVITTATSSSLVEITNPPTTTTDAASGVPTSSNATDVGGSSTSADNYYSETITPIVNSSATAGYSLVTDTAGKSTVIETDSVTITKTGGIGTGGMSTPNANPSGSATGSPVSGNAVVNGVSIGLFFASVGLTALLWG</sequence>
<organism evidence="4 5">
    <name type="scientific">Xylaria hypoxylon</name>
    <dbReference type="NCBI Taxonomy" id="37992"/>
    <lineage>
        <taxon>Eukaryota</taxon>
        <taxon>Fungi</taxon>
        <taxon>Dikarya</taxon>
        <taxon>Ascomycota</taxon>
        <taxon>Pezizomycotina</taxon>
        <taxon>Sordariomycetes</taxon>
        <taxon>Xylariomycetidae</taxon>
        <taxon>Xylariales</taxon>
        <taxon>Xylariaceae</taxon>
        <taxon>Xylaria</taxon>
    </lineage>
</organism>
<accession>A0A4Z0Z307</accession>
<evidence type="ECO:0000313" key="4">
    <source>
        <dbReference type="EMBL" id="TGJ85900.1"/>
    </source>
</evidence>
<dbReference type="OrthoDB" id="4752299at2759"/>
<dbReference type="AlphaFoldDB" id="A0A4Z0Z307"/>
<proteinExistence type="predicted"/>
<name>A0A4Z0Z307_9PEZI</name>
<feature type="signal peptide" evidence="3">
    <location>
        <begin position="1"/>
        <end position="17"/>
    </location>
</feature>
<protein>
    <submittedName>
        <fullName evidence="4">Uncharacterized protein</fullName>
    </submittedName>
</protein>
<keyword evidence="5" id="KW-1185">Reference proteome</keyword>
<keyword evidence="3" id="KW-0732">Signal</keyword>
<keyword evidence="2" id="KW-1133">Transmembrane helix</keyword>
<feature type="transmembrane region" description="Helical" evidence="2">
    <location>
        <begin position="157"/>
        <end position="178"/>
    </location>
</feature>
<feature type="compositionally biased region" description="Low complexity" evidence="1">
    <location>
        <begin position="24"/>
        <end position="42"/>
    </location>
</feature>
<gene>
    <name evidence="4" type="ORF">E0Z10_g2844</name>
</gene>
<comment type="caution">
    <text evidence="4">The sequence shown here is derived from an EMBL/GenBank/DDBJ whole genome shotgun (WGS) entry which is preliminary data.</text>
</comment>
<feature type="region of interest" description="Disordered" evidence="1">
    <location>
        <begin position="23"/>
        <end position="84"/>
    </location>
</feature>
<feature type="compositionally biased region" description="Polar residues" evidence="1">
    <location>
        <begin position="43"/>
        <end position="84"/>
    </location>
</feature>
<reference evidence="4 5" key="1">
    <citation type="submission" date="2019-03" db="EMBL/GenBank/DDBJ databases">
        <title>Draft genome sequence of Xylaria hypoxylon DSM 108379, a ubiquitous saprotrophic-parasitic fungi on hardwood.</title>
        <authorList>
            <person name="Buettner E."/>
            <person name="Leonhardt S."/>
            <person name="Gebauer A.M."/>
            <person name="Liers C."/>
            <person name="Hofrichter M."/>
            <person name="Kellner H."/>
        </authorList>
    </citation>
    <scope>NUCLEOTIDE SEQUENCE [LARGE SCALE GENOMIC DNA]</scope>
    <source>
        <strain evidence="4 5">DSM 108379</strain>
    </source>
</reference>
<feature type="region of interest" description="Disordered" evidence="1">
    <location>
        <begin position="130"/>
        <end position="151"/>
    </location>
</feature>
<dbReference type="Proteomes" id="UP000297716">
    <property type="component" value="Unassembled WGS sequence"/>
</dbReference>
<keyword evidence="2" id="KW-0472">Membrane</keyword>